<evidence type="ECO:0000313" key="3">
    <source>
        <dbReference type="EMBL" id="KHF40883.1"/>
    </source>
</evidence>
<dbReference type="GO" id="GO:0004519">
    <property type="term" value="F:endonuclease activity"/>
    <property type="evidence" value="ECO:0007669"/>
    <property type="project" value="UniProtKB-KW"/>
</dbReference>
<dbReference type="InterPro" id="IPR036691">
    <property type="entry name" value="Endo/exonu/phosph_ase_sf"/>
</dbReference>
<accession>A0A0B0IEA3</accession>
<keyword evidence="3" id="KW-0540">Nuclease</keyword>
<comment type="caution">
    <text evidence="3">The sequence shown here is derived from an EMBL/GenBank/DDBJ whole genome shotgun (WGS) entry which is preliminary data.</text>
</comment>
<reference evidence="3 4" key="1">
    <citation type="submission" date="2014-09" db="EMBL/GenBank/DDBJ databases">
        <title>Genome sequencing and annotation of Bacillus Okhensis strain Kh10-101T.</title>
        <authorList>
            <person name="Prakash J.S."/>
        </authorList>
    </citation>
    <scope>NUCLEOTIDE SEQUENCE [LARGE SCALE GENOMIC DNA]</scope>
    <source>
        <strain evidence="4">Kh10-101T</strain>
    </source>
</reference>
<dbReference type="GO" id="GO:0016787">
    <property type="term" value="F:hydrolase activity"/>
    <property type="evidence" value="ECO:0007669"/>
    <property type="project" value="UniProtKB-KW"/>
</dbReference>
<feature type="domain" description="Endonuclease/exonuclease/phosphatase" evidence="2">
    <location>
        <begin position="19"/>
        <end position="254"/>
    </location>
</feature>
<organism evidence="3 4">
    <name type="scientific">Halalkalibacter okhensis</name>
    <dbReference type="NCBI Taxonomy" id="333138"/>
    <lineage>
        <taxon>Bacteria</taxon>
        <taxon>Bacillati</taxon>
        <taxon>Bacillota</taxon>
        <taxon>Bacilli</taxon>
        <taxon>Bacillales</taxon>
        <taxon>Bacillaceae</taxon>
        <taxon>Halalkalibacter</taxon>
    </lineage>
</organism>
<dbReference type="OrthoDB" id="9812537at2"/>
<dbReference type="SUPFAM" id="SSF56219">
    <property type="entry name" value="DNase I-like"/>
    <property type="match status" value="1"/>
</dbReference>
<dbReference type="RefSeq" id="WP_034627434.1">
    <property type="nucleotide sequence ID" value="NZ_JRJU01000006.1"/>
</dbReference>
<protein>
    <submittedName>
        <fullName evidence="3">Endonuclease</fullName>
    </submittedName>
</protein>
<evidence type="ECO:0000256" key="1">
    <source>
        <dbReference type="ARBA" id="ARBA00022801"/>
    </source>
</evidence>
<dbReference type="PANTHER" id="PTHR15822:SF23">
    <property type="entry name" value="ENDONUCLEASE_EXONUCLEASE_PHOSPHATASE FAMILY PROTEIN"/>
    <property type="match status" value="1"/>
</dbReference>
<dbReference type="PANTHER" id="PTHR15822">
    <property type="entry name" value="TRAF AND TNF RECEPTOR-ASSOCIATED PROTEIN"/>
    <property type="match status" value="1"/>
</dbReference>
<evidence type="ECO:0000313" key="4">
    <source>
        <dbReference type="Proteomes" id="UP000030832"/>
    </source>
</evidence>
<dbReference type="InterPro" id="IPR051547">
    <property type="entry name" value="TDP2-like"/>
</dbReference>
<proteinExistence type="predicted"/>
<dbReference type="AlphaFoldDB" id="A0A0B0IEA3"/>
<dbReference type="Pfam" id="PF03372">
    <property type="entry name" value="Exo_endo_phos"/>
    <property type="match status" value="1"/>
</dbReference>
<name>A0A0B0IEA3_9BACI</name>
<dbReference type="InterPro" id="IPR005135">
    <property type="entry name" value="Endo/exonuclease/phosphatase"/>
</dbReference>
<dbReference type="Gene3D" id="3.60.10.10">
    <property type="entry name" value="Endonuclease/exonuclease/phosphatase"/>
    <property type="match status" value="1"/>
</dbReference>
<gene>
    <name evidence="3" type="ORF">LQ50_07245</name>
</gene>
<dbReference type="STRING" id="333138.LQ50_07245"/>
<evidence type="ECO:0000259" key="2">
    <source>
        <dbReference type="Pfam" id="PF03372"/>
    </source>
</evidence>
<dbReference type="CDD" id="cd09079">
    <property type="entry name" value="RgfB-like"/>
    <property type="match status" value="1"/>
</dbReference>
<keyword evidence="1" id="KW-0378">Hydrolase</keyword>
<keyword evidence="4" id="KW-1185">Reference proteome</keyword>
<dbReference type="eggNOG" id="COG3568">
    <property type="taxonomic scope" value="Bacteria"/>
</dbReference>
<dbReference type="Proteomes" id="UP000030832">
    <property type="component" value="Unassembled WGS sequence"/>
</dbReference>
<sequence>MKLLTVNCHAWQEHNQLAKIKTLAKAIKENSYDVIALQEVSQSMGAEIIEGAVKKDNYVLVLLDELMALGVRDYHYVWGFAHIGFEIYEEGLAILTKHKIENEHSFFITQSDHTENWKTRKIVGVTISYNEEPISFYSCHLGWWNDDEEPYKNQVDTLYSFVQKNERFFLMGDFNNDASSKGEGYDYLLGKGLFDTYQLAEDKDKGITVKGKIAGWDQNKRDLRIDYIFTNTLVDVKRSNVIFNGENRPVISDHFGVEVEVEF</sequence>
<dbReference type="EMBL" id="JRJU01000006">
    <property type="protein sequence ID" value="KHF40883.1"/>
    <property type="molecule type" value="Genomic_DNA"/>
</dbReference>
<keyword evidence="3" id="KW-0255">Endonuclease</keyword>